<feature type="region of interest" description="Disordered" evidence="4">
    <location>
        <begin position="18"/>
        <end position="39"/>
    </location>
</feature>
<dbReference type="InterPro" id="IPR019775">
    <property type="entry name" value="WD40_repeat_CS"/>
</dbReference>
<keyword evidence="6" id="KW-1185">Reference proteome</keyword>
<dbReference type="PANTHER" id="PTHR19879">
    <property type="entry name" value="TRANSCRIPTION INITIATION FACTOR TFIID"/>
    <property type="match status" value="1"/>
</dbReference>
<dbReference type="InterPro" id="IPR001680">
    <property type="entry name" value="WD40_rpt"/>
</dbReference>
<dbReference type="Proteomes" id="UP001595923">
    <property type="component" value="Unassembled WGS sequence"/>
</dbReference>
<dbReference type="PANTHER" id="PTHR19879:SF9">
    <property type="entry name" value="TRANSCRIPTION INITIATION FACTOR TFIID SUBUNIT 5"/>
    <property type="match status" value="1"/>
</dbReference>
<dbReference type="InterPro" id="IPR036322">
    <property type="entry name" value="WD40_repeat_dom_sf"/>
</dbReference>
<evidence type="ECO:0000256" key="1">
    <source>
        <dbReference type="ARBA" id="ARBA00022574"/>
    </source>
</evidence>
<keyword evidence="1 3" id="KW-0853">WD repeat</keyword>
<dbReference type="PROSITE" id="PS50082">
    <property type="entry name" value="WD_REPEATS_2"/>
    <property type="match status" value="1"/>
</dbReference>
<reference evidence="6" key="1">
    <citation type="journal article" date="2019" name="Int. J. Syst. Evol. Microbiol.">
        <title>The Global Catalogue of Microorganisms (GCM) 10K type strain sequencing project: providing services to taxonomists for standard genome sequencing and annotation.</title>
        <authorList>
            <consortium name="The Broad Institute Genomics Platform"/>
            <consortium name="The Broad Institute Genome Sequencing Center for Infectious Disease"/>
            <person name="Wu L."/>
            <person name="Ma J."/>
        </authorList>
    </citation>
    <scope>NUCLEOTIDE SEQUENCE [LARGE SCALE GENOMIC DNA]</scope>
    <source>
        <strain evidence="6">XZYJ18</strain>
    </source>
</reference>
<evidence type="ECO:0000313" key="5">
    <source>
        <dbReference type="EMBL" id="MFC4561350.1"/>
    </source>
</evidence>
<dbReference type="PROSITE" id="PS50294">
    <property type="entry name" value="WD_REPEATS_REGION"/>
    <property type="match status" value="1"/>
</dbReference>
<feature type="compositionally biased region" description="Low complexity" evidence="4">
    <location>
        <begin position="26"/>
        <end position="37"/>
    </location>
</feature>
<name>A0ABV9DRM8_9ACTN</name>
<sequence length="89" mass="9096">MAITTVVTVGVIALQAERDGGRPDTAAETPEPAATLTGHEDAVNSVAFSPDGTTLATGHSDGTVRLWEVGEPYRTCGTVEAVTNRGPSS</sequence>
<dbReference type="Pfam" id="PF00400">
    <property type="entry name" value="WD40"/>
    <property type="match status" value="1"/>
</dbReference>
<evidence type="ECO:0000256" key="4">
    <source>
        <dbReference type="SAM" id="MobiDB-lite"/>
    </source>
</evidence>
<proteinExistence type="predicted"/>
<comment type="caution">
    <text evidence="5">The sequence shown here is derived from an EMBL/GenBank/DDBJ whole genome shotgun (WGS) entry which is preliminary data.</text>
</comment>
<dbReference type="EMBL" id="JBHSFQ010000003">
    <property type="protein sequence ID" value="MFC4561350.1"/>
    <property type="molecule type" value="Genomic_DNA"/>
</dbReference>
<dbReference type="SMART" id="SM00320">
    <property type="entry name" value="WD40"/>
    <property type="match status" value="1"/>
</dbReference>
<gene>
    <name evidence="5" type="ORF">ACFO4E_05740</name>
</gene>
<dbReference type="RefSeq" id="WP_378571951.1">
    <property type="nucleotide sequence ID" value="NZ_JBHSFQ010000003.1"/>
</dbReference>
<accession>A0ABV9DRM8</accession>
<dbReference type="SUPFAM" id="SSF50978">
    <property type="entry name" value="WD40 repeat-like"/>
    <property type="match status" value="1"/>
</dbReference>
<dbReference type="PROSITE" id="PS00678">
    <property type="entry name" value="WD_REPEATS_1"/>
    <property type="match status" value="1"/>
</dbReference>
<evidence type="ECO:0000313" key="6">
    <source>
        <dbReference type="Proteomes" id="UP001595923"/>
    </source>
</evidence>
<dbReference type="InterPro" id="IPR015943">
    <property type="entry name" value="WD40/YVTN_repeat-like_dom_sf"/>
</dbReference>
<evidence type="ECO:0000256" key="2">
    <source>
        <dbReference type="ARBA" id="ARBA00022737"/>
    </source>
</evidence>
<dbReference type="Gene3D" id="2.130.10.10">
    <property type="entry name" value="YVTN repeat-like/Quinoprotein amine dehydrogenase"/>
    <property type="match status" value="1"/>
</dbReference>
<evidence type="ECO:0000256" key="3">
    <source>
        <dbReference type="PROSITE-ProRule" id="PRU00221"/>
    </source>
</evidence>
<organism evidence="5 6">
    <name type="scientific">Nocardiopsis mangrovi</name>
    <dbReference type="NCBI Taxonomy" id="1179818"/>
    <lineage>
        <taxon>Bacteria</taxon>
        <taxon>Bacillati</taxon>
        <taxon>Actinomycetota</taxon>
        <taxon>Actinomycetes</taxon>
        <taxon>Streptosporangiales</taxon>
        <taxon>Nocardiopsidaceae</taxon>
        <taxon>Nocardiopsis</taxon>
    </lineage>
</organism>
<protein>
    <submittedName>
        <fullName evidence="5">WD40 repeat domain-containing protein</fullName>
    </submittedName>
</protein>
<keyword evidence="2" id="KW-0677">Repeat</keyword>
<feature type="repeat" description="WD" evidence="3">
    <location>
        <begin position="36"/>
        <end position="69"/>
    </location>
</feature>